<keyword evidence="1" id="KW-0479">Metal-binding</keyword>
<feature type="region of interest" description="Disordered" evidence="2">
    <location>
        <begin position="166"/>
        <end position="185"/>
    </location>
</feature>
<proteinExistence type="predicted"/>
<dbReference type="InterPro" id="IPR007529">
    <property type="entry name" value="Znf_HIT"/>
</dbReference>
<keyword evidence="1" id="KW-0863">Zinc-finger</keyword>
<comment type="caution">
    <text evidence="4">The sequence shown here is derived from an EMBL/GenBank/DDBJ whole genome shotgun (WGS) entry which is preliminary data.</text>
</comment>
<dbReference type="Gene3D" id="3.30.60.190">
    <property type="match status" value="1"/>
</dbReference>
<evidence type="ECO:0000313" key="5">
    <source>
        <dbReference type="Proteomes" id="UP000193411"/>
    </source>
</evidence>
<dbReference type="InterPro" id="IPR039646">
    <property type="entry name" value="ZNHIT2"/>
</dbReference>
<reference evidence="4 5" key="1">
    <citation type="submission" date="2016-07" db="EMBL/GenBank/DDBJ databases">
        <title>Pervasive Adenine N6-methylation of Active Genes in Fungi.</title>
        <authorList>
            <consortium name="DOE Joint Genome Institute"/>
            <person name="Mondo S.J."/>
            <person name="Dannebaum R.O."/>
            <person name="Kuo R.C."/>
            <person name="Labutti K."/>
            <person name="Haridas S."/>
            <person name="Kuo A."/>
            <person name="Salamov A."/>
            <person name="Ahrendt S.R."/>
            <person name="Lipzen A."/>
            <person name="Sullivan W."/>
            <person name="Andreopoulos W.B."/>
            <person name="Clum A."/>
            <person name="Lindquist E."/>
            <person name="Daum C."/>
            <person name="Ramamoorthy G.K."/>
            <person name="Gryganskyi A."/>
            <person name="Culley D."/>
            <person name="Magnuson J.K."/>
            <person name="James T.Y."/>
            <person name="O'Malley M.A."/>
            <person name="Stajich J.E."/>
            <person name="Spatafora J.W."/>
            <person name="Visel A."/>
            <person name="Grigoriev I.V."/>
        </authorList>
    </citation>
    <scope>NUCLEOTIDE SEQUENCE [LARGE SCALE GENOMIC DNA]</scope>
    <source>
        <strain evidence="4 5">PL171</strain>
    </source>
</reference>
<name>A0A1Y2HXN1_9FUNG</name>
<keyword evidence="5" id="KW-1185">Reference proteome</keyword>
<dbReference type="OrthoDB" id="18412at2759"/>
<dbReference type="CDD" id="cd23024">
    <property type="entry name" value="zf-HIT_ZNHIT2-3"/>
    <property type="match status" value="1"/>
</dbReference>
<dbReference type="Proteomes" id="UP000193411">
    <property type="component" value="Unassembled WGS sequence"/>
</dbReference>
<dbReference type="STRING" id="765915.A0A1Y2HXN1"/>
<evidence type="ECO:0000313" key="4">
    <source>
        <dbReference type="EMBL" id="ORZ39385.1"/>
    </source>
</evidence>
<evidence type="ECO:0000256" key="2">
    <source>
        <dbReference type="SAM" id="MobiDB-lite"/>
    </source>
</evidence>
<dbReference type="PANTHER" id="PTHR15555">
    <property type="entry name" value="ZINC FINGER HIT DOMAIN CONTAINING PROTEIN 2 PROTEIN FON -RELATED"/>
    <property type="match status" value="1"/>
</dbReference>
<dbReference type="GO" id="GO:0008270">
    <property type="term" value="F:zinc ion binding"/>
    <property type="evidence" value="ECO:0007669"/>
    <property type="project" value="UniProtKB-UniRule"/>
</dbReference>
<dbReference type="PROSITE" id="PS51083">
    <property type="entry name" value="ZF_HIT"/>
    <property type="match status" value="1"/>
</dbReference>
<organism evidence="4 5">
    <name type="scientific">Catenaria anguillulae PL171</name>
    <dbReference type="NCBI Taxonomy" id="765915"/>
    <lineage>
        <taxon>Eukaryota</taxon>
        <taxon>Fungi</taxon>
        <taxon>Fungi incertae sedis</taxon>
        <taxon>Blastocladiomycota</taxon>
        <taxon>Blastocladiomycetes</taxon>
        <taxon>Blastocladiales</taxon>
        <taxon>Catenariaceae</taxon>
        <taxon>Catenaria</taxon>
    </lineage>
</organism>
<dbReference type="EMBL" id="MCFL01000005">
    <property type="protein sequence ID" value="ORZ39385.1"/>
    <property type="molecule type" value="Genomic_DNA"/>
</dbReference>
<dbReference type="PANTHER" id="PTHR15555:SF0">
    <property type="entry name" value="ZINC FINGER HIT DOMAIN-CONTAINING PROTEIN 2"/>
    <property type="match status" value="1"/>
</dbReference>
<dbReference type="SUPFAM" id="SSF144232">
    <property type="entry name" value="HIT/MYND zinc finger-like"/>
    <property type="match status" value="1"/>
</dbReference>
<dbReference type="Pfam" id="PF04438">
    <property type="entry name" value="zf-HIT"/>
    <property type="match status" value="1"/>
</dbReference>
<sequence length="413" mass="45391">MTSSNASAAMMQMPKCCQICSSRDRQAKYKCPRCAVAYCSITCYKSQSHASCVELFQAESLVASLKGRKADPDQSRQLHAILTKTYHQLQADQDDHSDEPDLASRLQGLELDSASPDEILARLTPAERKNFDDIVSRGELPSSLIDVIPLWTPWWLAAPRPTIVDLSDSESTSQPTMASDSTPLPPLPESIPPLPPAHHINPSLALNLPDVLLAYATTLRYMDGDLFADPFASAAILGDLSTILSARPELATFTYPDVDTFIDLAVETAIRLPAYFMAVTRLPILLRDIVHLLLTPTHLMRALNELVQLFDLVATSAKAQLAVAMTPASQAAVKKQRRAAYLTAKKCEYYLMFVAWMTASGAEEIASGREQARMCRVQGREAEEAQVSGLREVVGSRREFLRRAASTAVVKRS</sequence>
<feature type="domain" description="HIT-type" evidence="3">
    <location>
        <begin position="17"/>
        <end position="52"/>
    </location>
</feature>
<keyword evidence="1" id="KW-0862">Zinc</keyword>
<evidence type="ECO:0000259" key="3">
    <source>
        <dbReference type="PROSITE" id="PS51083"/>
    </source>
</evidence>
<protein>
    <recommendedName>
        <fullName evidence="3">HIT-type domain-containing protein</fullName>
    </recommendedName>
</protein>
<feature type="compositionally biased region" description="Polar residues" evidence="2">
    <location>
        <begin position="169"/>
        <end position="182"/>
    </location>
</feature>
<dbReference type="AlphaFoldDB" id="A0A1Y2HXN1"/>
<accession>A0A1Y2HXN1</accession>
<gene>
    <name evidence="4" type="ORF">BCR44DRAFT_1426436</name>
</gene>
<evidence type="ECO:0000256" key="1">
    <source>
        <dbReference type="PROSITE-ProRule" id="PRU00453"/>
    </source>
</evidence>